<dbReference type="InterPro" id="IPR038765">
    <property type="entry name" value="Papain-like_cys_pep_sf"/>
</dbReference>
<dbReference type="EMBL" id="KV919301">
    <property type="protein sequence ID" value="OSX70165.1"/>
    <property type="molecule type" value="Genomic_DNA"/>
</dbReference>
<dbReference type="PANTHER" id="PTHR12606">
    <property type="entry name" value="SENTRIN/SUMO-SPECIFIC PROTEASE"/>
    <property type="match status" value="1"/>
</dbReference>
<comment type="similarity">
    <text evidence="1">Belongs to the peptidase C48 family.</text>
</comment>
<dbReference type="GO" id="GO:0016929">
    <property type="term" value="F:deSUMOylase activity"/>
    <property type="evidence" value="ECO:0007669"/>
    <property type="project" value="TreeGrafter"/>
</dbReference>
<dbReference type="Proteomes" id="UP000218209">
    <property type="component" value="Unassembled WGS sequence"/>
</dbReference>
<dbReference type="GO" id="GO:0005634">
    <property type="term" value="C:nucleus"/>
    <property type="evidence" value="ECO:0007669"/>
    <property type="project" value="TreeGrafter"/>
</dbReference>
<dbReference type="PROSITE" id="PS50600">
    <property type="entry name" value="ULP_PROTEASE"/>
    <property type="match status" value="1"/>
</dbReference>
<keyword evidence="3" id="KW-0378">Hydrolase</keyword>
<name>A0A1X6NNL1_PORUM</name>
<evidence type="ECO:0000259" key="6">
    <source>
        <dbReference type="PROSITE" id="PS50600"/>
    </source>
</evidence>
<feature type="region of interest" description="Disordered" evidence="5">
    <location>
        <begin position="337"/>
        <end position="364"/>
    </location>
</feature>
<proteinExistence type="inferred from homology"/>
<gene>
    <name evidence="7" type="ORF">BU14_0878s0002</name>
</gene>
<keyword evidence="8" id="KW-1185">Reference proteome</keyword>
<keyword evidence="2" id="KW-0645">Protease</keyword>
<dbReference type="GO" id="GO:0006508">
    <property type="term" value="P:proteolysis"/>
    <property type="evidence" value="ECO:0007669"/>
    <property type="project" value="UniProtKB-KW"/>
</dbReference>
<feature type="compositionally biased region" description="Basic and acidic residues" evidence="5">
    <location>
        <begin position="137"/>
        <end position="147"/>
    </location>
</feature>
<feature type="domain" description="Ubiquitin-like protease family profile" evidence="6">
    <location>
        <begin position="1354"/>
        <end position="1545"/>
    </location>
</feature>
<dbReference type="InterPro" id="IPR003653">
    <property type="entry name" value="Peptidase_C48_C"/>
</dbReference>
<dbReference type="PANTHER" id="PTHR12606:SF1">
    <property type="entry name" value="UBIQUITIN-LIKE-SPECIFIC PROTEASE 1A"/>
    <property type="match status" value="1"/>
</dbReference>
<feature type="region of interest" description="Disordered" evidence="5">
    <location>
        <begin position="713"/>
        <end position="773"/>
    </location>
</feature>
<accession>A0A1X6NNL1</accession>
<feature type="region of interest" description="Disordered" evidence="5">
    <location>
        <begin position="1260"/>
        <end position="1321"/>
    </location>
</feature>
<dbReference type="SUPFAM" id="SSF54001">
    <property type="entry name" value="Cysteine proteinases"/>
    <property type="match status" value="1"/>
</dbReference>
<reference evidence="7 8" key="1">
    <citation type="submission" date="2017-03" db="EMBL/GenBank/DDBJ databases">
        <title>WGS assembly of Porphyra umbilicalis.</title>
        <authorList>
            <person name="Brawley S.H."/>
            <person name="Blouin N.A."/>
            <person name="Ficko-Blean E."/>
            <person name="Wheeler G.L."/>
            <person name="Lohr M."/>
            <person name="Goodson H.V."/>
            <person name="Jenkins J.W."/>
            <person name="Blaby-Haas C.E."/>
            <person name="Helliwell K.E."/>
            <person name="Chan C."/>
            <person name="Marriage T."/>
            <person name="Bhattacharya D."/>
            <person name="Klein A.S."/>
            <person name="Badis Y."/>
            <person name="Brodie J."/>
            <person name="Cao Y."/>
            <person name="Collen J."/>
            <person name="Dittami S.M."/>
            <person name="Gachon C.M."/>
            <person name="Green B.R."/>
            <person name="Karpowicz S."/>
            <person name="Kim J.W."/>
            <person name="Kudahl U."/>
            <person name="Lin S."/>
            <person name="Michel G."/>
            <person name="Mittag M."/>
            <person name="Olson B.J."/>
            <person name="Pangilinan J."/>
            <person name="Peng Y."/>
            <person name="Qiu H."/>
            <person name="Shu S."/>
            <person name="Singer J.T."/>
            <person name="Smith A.G."/>
            <person name="Sprecher B.N."/>
            <person name="Wagner V."/>
            <person name="Wang W."/>
            <person name="Wang Z.-Y."/>
            <person name="Yan J."/>
            <person name="Yarish C."/>
            <person name="Zoeuner-Riek S."/>
            <person name="Zhuang Y."/>
            <person name="Zou Y."/>
            <person name="Lindquist E.A."/>
            <person name="Grimwood J."/>
            <person name="Barry K."/>
            <person name="Rokhsar D.S."/>
            <person name="Schmutz J."/>
            <person name="Stiller J.W."/>
            <person name="Grossman A.R."/>
            <person name="Prochnik S.E."/>
        </authorList>
    </citation>
    <scope>NUCLEOTIDE SEQUENCE [LARGE SCALE GENOMIC DNA]</scope>
    <source>
        <strain evidence="7">4086291</strain>
    </source>
</reference>
<dbReference type="Pfam" id="PF02902">
    <property type="entry name" value="Peptidase_C48"/>
    <property type="match status" value="1"/>
</dbReference>
<evidence type="ECO:0000256" key="4">
    <source>
        <dbReference type="ARBA" id="ARBA00022807"/>
    </source>
</evidence>
<evidence type="ECO:0000256" key="1">
    <source>
        <dbReference type="ARBA" id="ARBA00005234"/>
    </source>
</evidence>
<feature type="region of interest" description="Disordered" evidence="5">
    <location>
        <begin position="66"/>
        <end position="151"/>
    </location>
</feature>
<evidence type="ECO:0000313" key="7">
    <source>
        <dbReference type="EMBL" id="OSX70165.1"/>
    </source>
</evidence>
<sequence length="1585" mass="170999">MEQAPSRFGPAVASPHTGSSTSSGIISRALFERAPATRLGNAVVGLDSGARGRVVAHGWSERTSVADDQLVETPELAPPELSARRLAGASPGLPLAPRRNRGGPAQAGTRASGRPVGSRTLENDGDASPEMAADPPHAAEEIKRPRPTEAPATQEELMVAALVPCIQRSCGLPSSSSFGSNAARVTATMIGDPHSRSRAIVLRYGQRRDEVAILWLSPRGGLLCSCHGGTQNARFLSASSRSSECKHAKLMDSCLAAAGVSVDLFRRNFCLTSDATNFCVSPSLGPSGVVYVLYRKVYSVVTFVGKYGTCVAPGCRRFSRRCGHVVMARRFRDSLPVNDRQQTADDEGTDRAAPTSTPCGRPLYITDEDEDAGLEKLPSDTLRSGQDALEVEVSLRRKRNMLPCSSEISIGEAWNRTADWKALYVQRGRLRDETCSQDLKAIMACHVSMVKRGLVADTRQPLIESHCGTCGQARSPTIKAVFEQGILTTHHPTAPALRVRVGRWRCNREGCGRMVEYDGSNDGLFSMRRRNKHKQWLVYTRGLLDKLISFVISARSTYTAATRHLVADVRSLALRRQDMVKLGTAFNATVLVTTETARCPKCGPNPDFIVIDAQSIGCTDVEDVQPIRPGEDCPVLPIEASKLCILQHAGLRMAVDKVLSGCKPLTDPQERLLAAWHATALSCRRPSVEAAAAVVFFRFFPLGSSSPATAARNKLSKSAGGTSGAPKQGVAVSDDNGGDSEHEEGEKAAKKHAHTKKGLGPEAAVRQDDDGNLVLGGKGKAPVPAVETWRDRVGVCAPNFSSYSRDDDGAWLCILPFLKAMLAETATSMFQSHDEAAVGLLADSLMFQGRGRWRDVTKAADGVGFVGSFLGLFDEVLDSTALFRVSVGVLLRQALDVETIVDEEFDKHANSKRTIERGWRNAQYCAAWGKRPTPADFSAWKAAHPVYQDADIDDPLVSFEFFASLPRVRPGIYDSVAAARRKKYHGKKRHAADVEGDGDACNKAFSIAAGLTQGVFNVVCPHVITLGFRCLFRAESVGEALSIVLERFPKLPRVIFYDVACKIDKNAMRRVRTIIRDHNVRCILDRPHSITHGCSPIYMPDESLGTTAGVATQAAEVSHSISVGNRTSLAYMAPGTYMIHRMIQVAFMNARKLYRLFSKNVRSENDHIALSPFFHQRLSHQCQRSSDCSCSSHSLGSGEESIGAVLSGSIVTAKLGSVIGAPASAAGSAALTSCGIPVGLQRGAMMSASDAAASHAVAALAAAPSPQPDGGVATDDGFEDDGPDSDWAPPDEDPASSTGAEEEDVPPAFNPSLFKDVDGPGTHPMSAELRLAVHRLSMDGFGDGPVRPLNRARIILSTADFGLLRGENWLNDEVMNSYLALINKRDGTLRQIQVSAGCDGQPPLPKFRRTCCFNTFLFSRIYSPLLGYDGDGVRKWGVKGGLDLQDVDLIVVPINLQRVHWVLVAIDVEHKTFLYFDPFGTGDNNGCLPIVRRWLREEAVRQLGVDGAAALDVHSWGTVLGDAAWPVQEDAGSCGVFSLLFANCLSAGLPPRFSQRDIPAVRDRMAVDLYLDELKCSTPATTMPL</sequence>
<dbReference type="Gene3D" id="3.40.395.10">
    <property type="entry name" value="Adenoviral Proteinase, Chain A"/>
    <property type="match status" value="1"/>
</dbReference>
<evidence type="ECO:0000256" key="3">
    <source>
        <dbReference type="ARBA" id="ARBA00022801"/>
    </source>
</evidence>
<evidence type="ECO:0000313" key="8">
    <source>
        <dbReference type="Proteomes" id="UP000218209"/>
    </source>
</evidence>
<evidence type="ECO:0000256" key="5">
    <source>
        <dbReference type="SAM" id="MobiDB-lite"/>
    </source>
</evidence>
<dbReference type="GO" id="GO:0016926">
    <property type="term" value="P:protein desumoylation"/>
    <property type="evidence" value="ECO:0007669"/>
    <property type="project" value="TreeGrafter"/>
</dbReference>
<organism evidence="7 8">
    <name type="scientific">Porphyra umbilicalis</name>
    <name type="common">Purple laver</name>
    <name type="synonym">Red alga</name>
    <dbReference type="NCBI Taxonomy" id="2786"/>
    <lineage>
        <taxon>Eukaryota</taxon>
        <taxon>Rhodophyta</taxon>
        <taxon>Bangiophyceae</taxon>
        <taxon>Bangiales</taxon>
        <taxon>Bangiaceae</taxon>
        <taxon>Porphyra</taxon>
    </lineage>
</organism>
<protein>
    <recommendedName>
        <fullName evidence="6">Ubiquitin-like protease family profile domain-containing protein</fullName>
    </recommendedName>
</protein>
<feature type="region of interest" description="Disordered" evidence="5">
    <location>
        <begin position="1"/>
        <end position="24"/>
    </location>
</feature>
<feature type="compositionally biased region" description="Acidic residues" evidence="5">
    <location>
        <begin position="1276"/>
        <end position="1305"/>
    </location>
</feature>
<dbReference type="OrthoDB" id="1939479at2759"/>
<keyword evidence="4" id="KW-0788">Thiol protease</keyword>
<evidence type="ECO:0000256" key="2">
    <source>
        <dbReference type="ARBA" id="ARBA00022670"/>
    </source>
</evidence>